<evidence type="ECO:0000256" key="2">
    <source>
        <dbReference type="ARBA" id="ARBA00020974"/>
    </source>
</evidence>
<evidence type="ECO:0000313" key="8">
    <source>
        <dbReference type="Ensembl" id="ENSCSAVP00000003277.1"/>
    </source>
</evidence>
<dbReference type="eggNOG" id="KOG2211">
    <property type="taxonomic scope" value="Eukaryota"/>
</dbReference>
<evidence type="ECO:0000256" key="3">
    <source>
        <dbReference type="ARBA" id="ARBA00023034"/>
    </source>
</evidence>
<dbReference type="PANTHER" id="PTHR13228:SF3">
    <property type="entry name" value="CONSERVED OLIGOMERIC GOLGI COMPLEX SUBUNIT 5"/>
    <property type="match status" value="1"/>
</dbReference>
<reference evidence="8" key="3">
    <citation type="submission" date="2025-09" db="UniProtKB">
        <authorList>
            <consortium name="Ensembl"/>
        </authorList>
    </citation>
    <scope>IDENTIFICATION</scope>
</reference>
<dbReference type="GeneTree" id="ENSGT00390000004586"/>
<proteinExistence type="predicted"/>
<dbReference type="InterPro" id="IPR019465">
    <property type="entry name" value="Cog5"/>
</dbReference>
<feature type="compositionally biased region" description="Polar residues" evidence="5">
    <location>
        <begin position="259"/>
        <end position="268"/>
    </location>
</feature>
<sequence length="813" mass="90636">MEVETTGSNDLLHTFATDDVLADFLKDEFDVQDYATKVIENAAISQRLAQLMDGISMLDKQLQSQITSRHEDLLAQATGIESLEGILTMMQTRINSLQSVLDRIRGKVAEPYHKIQSRTTQLGRLQATCDLLRRIVRIQRLTLRLHSQLQGGVRDITKAAQSLSELDYLSQGVDLSGIEVLEEDRIFIRRAKEEVDAQARRLLEQGNNTLNQTHTATALQVYYNLGLLRTPIDCTCNDARESTKRNMKEALDIKALSKSTSGQSSNKVTGPGKVSGMPTPGNSAQFRLRLWSNIEILMDQISASFLQVIHLQKVLSKKRDPVTHSKFTDELLKSGGKRRKYDVLPICKCICGNNPLKLSSASNFVKQAFEGEYPKLLRLVNELWAKLSSHRKIIEGSCDVSSDKSSPFPIQSSIPDQSDDSYNSETELKSCLVDFERAYLQRSLSRLFDPINLVFPTGGRTPPSDDEIESIIKTIQSELNVASVDPALGSSVAKNVAKTIQLFAVKSEQLIQTQGDASQVIAPPTTAQSRNIAVVNSLYILQKSLLKLLAEQRGLQLEAIETVRASTECLSLLMAGAVQPLVSSVADAVEAIVLTMHNEDFDVDVDSVSGNTLCSLYVKELRDFLSRVVKDHFSQFTFKDFVMESLLPLGHRAIDLFVRHASLLTPLSEGGKMKLAADFAQMELAISPLCRRVTDLGASYRLLRAFRPLLFQSNDVIGDSPSFGDVIPFSTALHFLFSRAPADVRPPYQVMEWSVSRYSKWLDEHSSEKERLNMLRGALESYVNSVRSRQGTEFSDVYPIMVKLLQKGMEQYA</sequence>
<protein>
    <recommendedName>
        <fullName evidence="2">Conserved oligomeric Golgi complex subunit 5</fullName>
    </recommendedName>
</protein>
<evidence type="ECO:0000259" key="6">
    <source>
        <dbReference type="Pfam" id="PF10392"/>
    </source>
</evidence>
<reference evidence="9" key="1">
    <citation type="submission" date="2003-08" db="EMBL/GenBank/DDBJ databases">
        <authorList>
            <person name="Birren B."/>
            <person name="Nusbaum C."/>
            <person name="Abebe A."/>
            <person name="Abouelleil A."/>
            <person name="Adekoya E."/>
            <person name="Ait-zahra M."/>
            <person name="Allen N."/>
            <person name="Allen T."/>
            <person name="An P."/>
            <person name="Anderson M."/>
            <person name="Anderson S."/>
            <person name="Arachchi H."/>
            <person name="Armbruster J."/>
            <person name="Bachantsang P."/>
            <person name="Baldwin J."/>
            <person name="Barry A."/>
            <person name="Bayul T."/>
            <person name="Blitshsteyn B."/>
            <person name="Bloom T."/>
            <person name="Blye J."/>
            <person name="Boguslavskiy L."/>
            <person name="Borowsky M."/>
            <person name="Boukhgalter B."/>
            <person name="Brunache A."/>
            <person name="Butler J."/>
            <person name="Calixte N."/>
            <person name="Calvo S."/>
            <person name="Camarata J."/>
            <person name="Campo K."/>
            <person name="Chang J."/>
            <person name="Cheshatsang Y."/>
            <person name="Citroen M."/>
            <person name="Collymore A."/>
            <person name="Considine T."/>
            <person name="Cook A."/>
            <person name="Cooke P."/>
            <person name="Corum B."/>
            <person name="Cuomo C."/>
            <person name="David R."/>
            <person name="Dawoe T."/>
            <person name="Degray S."/>
            <person name="Dodge S."/>
            <person name="Dooley K."/>
            <person name="Dorje P."/>
            <person name="Dorjee K."/>
            <person name="Dorris L."/>
            <person name="Duffey N."/>
            <person name="Dupes A."/>
            <person name="Elkins T."/>
            <person name="Engels R."/>
            <person name="Erickson J."/>
            <person name="Farina A."/>
            <person name="Faro S."/>
            <person name="Ferreira P."/>
            <person name="Fischer H."/>
            <person name="Fitzgerald M."/>
            <person name="Foley K."/>
            <person name="Gage D."/>
            <person name="Galagan J."/>
            <person name="Gearin G."/>
            <person name="Gnerre S."/>
            <person name="Gnirke A."/>
            <person name="Goyette A."/>
            <person name="Graham J."/>
            <person name="Grandbois E."/>
            <person name="Gyaltsen K."/>
            <person name="Hafez N."/>
            <person name="Hagopian D."/>
            <person name="Hagos B."/>
            <person name="Hall J."/>
            <person name="Hatcher B."/>
            <person name="Heller A."/>
            <person name="Higgins H."/>
            <person name="Honan T."/>
            <person name="Horn A."/>
            <person name="Houde N."/>
            <person name="Hughes L."/>
            <person name="Hulme W."/>
            <person name="Husby E."/>
            <person name="Iliev I."/>
            <person name="Jaffe D."/>
            <person name="Jones C."/>
            <person name="Kamal M."/>
            <person name="Kamat A."/>
            <person name="Kamvysselis M."/>
            <person name="Karlsson E."/>
            <person name="Kells C."/>
            <person name="Kieu A."/>
            <person name="Kisner P."/>
            <person name="Kodira C."/>
            <person name="Kulbokas E."/>
            <person name="Labutti K."/>
            <person name="Lama D."/>
            <person name="Landers T."/>
            <person name="Leger J."/>
            <person name="Levine S."/>
            <person name="Lewis D."/>
            <person name="Lewis T."/>
            <person name="Lindblad-toh K."/>
            <person name="Liu X."/>
            <person name="Lokyitsang T."/>
            <person name="Lokyitsang Y."/>
            <person name="Lucien O."/>
            <person name="Lui A."/>
            <person name="Ma L.J."/>
            <person name="Mabbitt R."/>
            <person name="Macdonald J."/>
            <person name="Maclean C."/>
            <person name="Major J."/>
            <person name="Manning J."/>
            <person name="Marabella R."/>
            <person name="Maru K."/>
            <person name="Matthews C."/>
            <person name="Mauceli E."/>
            <person name="Mccarthy M."/>
            <person name="Mcdonough S."/>
            <person name="Mcghee T."/>
            <person name="Meldrim J."/>
            <person name="Meneus L."/>
            <person name="Mesirov J."/>
            <person name="Mihalev A."/>
            <person name="Mihova T."/>
            <person name="Mikkelsen T."/>
            <person name="Mlenga V."/>
            <person name="Moru K."/>
            <person name="Mozes J."/>
            <person name="Mulrain L."/>
            <person name="Munson G."/>
            <person name="Naylor J."/>
            <person name="Newes C."/>
            <person name="Nguyen C."/>
            <person name="Nguyen N."/>
            <person name="Nguyen T."/>
            <person name="Nicol R."/>
            <person name="Nielsen C."/>
            <person name="Nizzari M."/>
            <person name="Norbu C."/>
            <person name="Norbu N."/>
            <person name="O'donnell P."/>
            <person name="Okoawo O."/>
            <person name="O'leary S."/>
            <person name="Omotosho B."/>
            <person name="O'neill K."/>
            <person name="Osman S."/>
            <person name="Parker S."/>
            <person name="Perrin D."/>
            <person name="Phunkhang P."/>
            <person name="Piqani B."/>
            <person name="Purcell S."/>
            <person name="Rachupka T."/>
            <person name="Ramasamy U."/>
            <person name="Rameau R."/>
            <person name="Ray V."/>
            <person name="Raymond C."/>
            <person name="Retta R."/>
            <person name="Richardson S."/>
            <person name="Rise C."/>
            <person name="Rodriguez J."/>
            <person name="Rogers J."/>
            <person name="Rogov P."/>
            <person name="Rutman M."/>
            <person name="Schupbach R."/>
            <person name="Seaman C."/>
            <person name="Settipalli S."/>
            <person name="Sharpe T."/>
            <person name="Sheridan J."/>
            <person name="Sherpa N."/>
            <person name="Shi J."/>
            <person name="Smirnov S."/>
            <person name="Smith C."/>
            <person name="Sougnez C."/>
            <person name="Spencer B."/>
            <person name="Stalker J."/>
            <person name="Stange-thomann N."/>
            <person name="Stavropoulos S."/>
            <person name="Stetson K."/>
            <person name="Stone C."/>
            <person name="Stone S."/>
            <person name="Stubbs M."/>
            <person name="Talamas J."/>
            <person name="Tchuinga P."/>
            <person name="Tenzing P."/>
            <person name="Tesfaye S."/>
            <person name="Theodore J."/>
            <person name="Thoulutsang Y."/>
            <person name="Topham K."/>
            <person name="Towey S."/>
            <person name="Tsamla T."/>
            <person name="Tsomo N."/>
            <person name="Vallee D."/>
            <person name="Vassiliev H."/>
            <person name="Venkataraman V."/>
            <person name="Vinson J."/>
            <person name="Vo A."/>
            <person name="Wade C."/>
            <person name="Wang S."/>
            <person name="Wangchuk T."/>
            <person name="Wangdi T."/>
            <person name="Whittaker C."/>
            <person name="Wilkinson J."/>
            <person name="Wu Y."/>
            <person name="Wyman D."/>
            <person name="Yadav S."/>
            <person name="Yang S."/>
            <person name="Yang X."/>
            <person name="Yeager S."/>
            <person name="Yee E."/>
            <person name="Young G."/>
            <person name="Zainoun J."/>
            <person name="Zembeck L."/>
            <person name="Zimmer A."/>
            <person name="Zody M."/>
            <person name="Lander E."/>
        </authorList>
    </citation>
    <scope>NUCLEOTIDE SEQUENCE [LARGE SCALE GENOMIC DNA]</scope>
</reference>
<feature type="region of interest" description="Disordered" evidence="5">
    <location>
        <begin position="259"/>
        <end position="279"/>
    </location>
</feature>
<keyword evidence="4" id="KW-0472">Membrane</keyword>
<comment type="subcellular location">
    <subcellularLocation>
        <location evidence="1">Golgi apparatus membrane</location>
        <topology evidence="1">Peripheral membrane protein</topology>
    </subcellularLocation>
</comment>
<feature type="domain" description="Conserved oligomeric Golgi complex subunit 5 N-terminal" evidence="6">
    <location>
        <begin position="23"/>
        <end position="145"/>
    </location>
</feature>
<dbReference type="OMA" id="MMVEYFE"/>
<evidence type="ECO:0000256" key="4">
    <source>
        <dbReference type="ARBA" id="ARBA00023136"/>
    </source>
</evidence>
<keyword evidence="3" id="KW-0333">Golgi apparatus</keyword>
<name>H2YD79_CIOSA</name>
<feature type="region of interest" description="Disordered" evidence="5">
    <location>
        <begin position="398"/>
        <end position="422"/>
    </location>
</feature>
<evidence type="ECO:0000259" key="7">
    <source>
        <dbReference type="Pfam" id="PF20649"/>
    </source>
</evidence>
<dbReference type="PANTHER" id="PTHR13228">
    <property type="entry name" value="CONSERVED OLIGOMERIC GOLGI COMPLEX COMPONENT 5"/>
    <property type="match status" value="1"/>
</dbReference>
<dbReference type="Pfam" id="PF20649">
    <property type="entry name" value="COG5_C"/>
    <property type="match status" value="1"/>
</dbReference>
<dbReference type="Ensembl" id="ENSCSAVT00000003327.1">
    <property type="protein sequence ID" value="ENSCSAVP00000003277.1"/>
    <property type="gene ID" value="ENSCSAVG00000001950.1"/>
</dbReference>
<dbReference type="STRING" id="51511.ENSCSAVP00000003277"/>
<accession>H2YD79</accession>
<dbReference type="InParanoid" id="H2YD79"/>
<organism evidence="8 9">
    <name type="scientific">Ciona savignyi</name>
    <name type="common">Pacific transparent sea squirt</name>
    <dbReference type="NCBI Taxonomy" id="51511"/>
    <lineage>
        <taxon>Eukaryota</taxon>
        <taxon>Metazoa</taxon>
        <taxon>Chordata</taxon>
        <taxon>Tunicata</taxon>
        <taxon>Ascidiacea</taxon>
        <taxon>Phlebobranchia</taxon>
        <taxon>Cionidae</taxon>
        <taxon>Ciona</taxon>
    </lineage>
</organism>
<dbReference type="InterPro" id="IPR049176">
    <property type="entry name" value="COG5_N"/>
</dbReference>
<dbReference type="Pfam" id="PF10392">
    <property type="entry name" value="COG5_N"/>
    <property type="match status" value="1"/>
</dbReference>
<reference evidence="8" key="2">
    <citation type="submission" date="2025-08" db="UniProtKB">
        <authorList>
            <consortium name="Ensembl"/>
        </authorList>
    </citation>
    <scope>IDENTIFICATION</scope>
</reference>
<dbReference type="InterPro" id="IPR048485">
    <property type="entry name" value="COG5_helical"/>
</dbReference>
<evidence type="ECO:0000256" key="5">
    <source>
        <dbReference type="SAM" id="MobiDB-lite"/>
    </source>
</evidence>
<keyword evidence="9" id="KW-1185">Reference proteome</keyword>
<evidence type="ECO:0000256" key="1">
    <source>
        <dbReference type="ARBA" id="ARBA00004395"/>
    </source>
</evidence>
<dbReference type="GO" id="GO:0006891">
    <property type="term" value="P:intra-Golgi vesicle-mediated transport"/>
    <property type="evidence" value="ECO:0007669"/>
    <property type="project" value="InterPro"/>
</dbReference>
<dbReference type="GO" id="GO:0017119">
    <property type="term" value="C:Golgi transport complex"/>
    <property type="evidence" value="ECO:0007669"/>
    <property type="project" value="InterPro"/>
</dbReference>
<evidence type="ECO:0000313" key="9">
    <source>
        <dbReference type="Proteomes" id="UP000007875"/>
    </source>
</evidence>
<dbReference type="Proteomes" id="UP000007875">
    <property type="component" value="Unassembled WGS sequence"/>
</dbReference>
<dbReference type="AlphaFoldDB" id="H2YD79"/>
<dbReference type="GO" id="GO:0000139">
    <property type="term" value="C:Golgi membrane"/>
    <property type="evidence" value="ECO:0007669"/>
    <property type="project" value="UniProtKB-SubCell"/>
</dbReference>
<feature type="domain" description="Conserved oligomeric Golgi complex subunit 5 helical" evidence="7">
    <location>
        <begin position="175"/>
        <end position="384"/>
    </location>
</feature>